<protein>
    <submittedName>
        <fullName evidence="2">Uncharacterized protein</fullName>
    </submittedName>
</protein>
<dbReference type="Proteomes" id="UP000837857">
    <property type="component" value="Chromosome 18"/>
</dbReference>
<dbReference type="EMBL" id="OW152830">
    <property type="protein sequence ID" value="CAH2048733.1"/>
    <property type="molecule type" value="Genomic_DNA"/>
</dbReference>
<gene>
    <name evidence="2" type="ORF">IPOD504_LOCUS6327</name>
</gene>
<feature type="compositionally biased region" description="Basic residues" evidence="1">
    <location>
        <begin position="118"/>
        <end position="131"/>
    </location>
</feature>
<evidence type="ECO:0000313" key="3">
    <source>
        <dbReference type="Proteomes" id="UP000837857"/>
    </source>
</evidence>
<feature type="compositionally biased region" description="Basic residues" evidence="1">
    <location>
        <begin position="37"/>
        <end position="53"/>
    </location>
</feature>
<accession>A0ABN8I8Q3</accession>
<evidence type="ECO:0000313" key="2">
    <source>
        <dbReference type="EMBL" id="CAH2048733.1"/>
    </source>
</evidence>
<feature type="compositionally biased region" description="Basic and acidic residues" evidence="1">
    <location>
        <begin position="25"/>
        <end position="36"/>
    </location>
</feature>
<feature type="region of interest" description="Disordered" evidence="1">
    <location>
        <begin position="1"/>
        <end position="160"/>
    </location>
</feature>
<name>A0ABN8I8Q3_9NEOP</name>
<proteinExistence type="predicted"/>
<feature type="compositionally biased region" description="Pro residues" evidence="1">
    <location>
        <begin position="58"/>
        <end position="70"/>
    </location>
</feature>
<keyword evidence="3" id="KW-1185">Reference proteome</keyword>
<organism evidence="2 3">
    <name type="scientific">Iphiclides podalirius</name>
    <name type="common">scarce swallowtail</name>
    <dbReference type="NCBI Taxonomy" id="110791"/>
    <lineage>
        <taxon>Eukaryota</taxon>
        <taxon>Metazoa</taxon>
        <taxon>Ecdysozoa</taxon>
        <taxon>Arthropoda</taxon>
        <taxon>Hexapoda</taxon>
        <taxon>Insecta</taxon>
        <taxon>Pterygota</taxon>
        <taxon>Neoptera</taxon>
        <taxon>Endopterygota</taxon>
        <taxon>Lepidoptera</taxon>
        <taxon>Glossata</taxon>
        <taxon>Ditrysia</taxon>
        <taxon>Papilionoidea</taxon>
        <taxon>Papilionidae</taxon>
        <taxon>Papilioninae</taxon>
        <taxon>Iphiclides</taxon>
    </lineage>
</organism>
<sequence length="160" mass="17199">MVASLGVRKPAPITPTGARSLSRFIDGRITSREQRFRRGRRHQFASGSRRGRRAAPVISPPASPRAPRPSPVGARPFLPPTTCSGDAAAEARNSSIGSRPRAIGPMRGRPSVPLAGYVRHKNASSRMRRPVRASDAGKLTCPSEARRSDLSPLNYSVPIS</sequence>
<evidence type="ECO:0000256" key="1">
    <source>
        <dbReference type="SAM" id="MobiDB-lite"/>
    </source>
</evidence>
<feature type="non-terminal residue" evidence="2">
    <location>
        <position position="1"/>
    </location>
</feature>
<reference evidence="2" key="1">
    <citation type="submission" date="2022-03" db="EMBL/GenBank/DDBJ databases">
        <authorList>
            <person name="Martin H S."/>
        </authorList>
    </citation>
    <scope>NUCLEOTIDE SEQUENCE</scope>
</reference>
<feature type="compositionally biased region" description="Polar residues" evidence="1">
    <location>
        <begin position="151"/>
        <end position="160"/>
    </location>
</feature>